<evidence type="ECO:0000256" key="4">
    <source>
        <dbReference type="ARBA" id="ARBA00022741"/>
    </source>
</evidence>
<name>A0A0S4TDP8_CRYHO</name>
<dbReference type="InterPro" id="IPR018303">
    <property type="entry name" value="ATPase_P-typ_P_site"/>
</dbReference>
<dbReference type="Gene3D" id="3.40.50.1000">
    <property type="entry name" value="HAD superfamily/HAD-like"/>
    <property type="match status" value="1"/>
</dbReference>
<dbReference type="InterPro" id="IPR006544">
    <property type="entry name" value="P-type_TPase_V"/>
</dbReference>
<keyword evidence="5" id="KW-0067">ATP-binding</keyword>
<feature type="domain" description="P-type ATPase A" evidence="11">
    <location>
        <begin position="364"/>
        <end position="464"/>
    </location>
</feature>
<dbReference type="EMBL" id="LN877948">
    <property type="protein sequence ID" value="CUV04626.1"/>
    <property type="molecule type" value="Genomic_DNA"/>
</dbReference>
<dbReference type="Pfam" id="PF00122">
    <property type="entry name" value="E1-E2_ATPase"/>
    <property type="match status" value="1"/>
</dbReference>
<evidence type="ECO:0000256" key="6">
    <source>
        <dbReference type="ARBA" id="ARBA00022842"/>
    </source>
</evidence>
<evidence type="ECO:0000256" key="3">
    <source>
        <dbReference type="ARBA" id="ARBA00022723"/>
    </source>
</evidence>
<keyword evidence="3" id="KW-0479">Metal-binding</keyword>
<dbReference type="InterPro" id="IPR044492">
    <property type="entry name" value="P_typ_ATPase_HD_dom"/>
</dbReference>
<dbReference type="SUPFAM" id="SSF81660">
    <property type="entry name" value="Metal cation-transporting ATPase, ATP-binding domain N"/>
    <property type="match status" value="1"/>
</dbReference>
<dbReference type="PANTHER" id="PTHR45630">
    <property type="entry name" value="CATION-TRANSPORTING ATPASE-RELATED"/>
    <property type="match status" value="1"/>
</dbReference>
<feature type="transmembrane region" description="Helical" evidence="10">
    <location>
        <begin position="1116"/>
        <end position="1138"/>
    </location>
</feature>
<evidence type="ECO:0000256" key="10">
    <source>
        <dbReference type="SAM" id="Phobius"/>
    </source>
</evidence>
<dbReference type="VEuPathDB" id="CryptoDB:Chro.20285"/>
<feature type="transmembrane region" description="Helical" evidence="10">
    <location>
        <begin position="1380"/>
        <end position="1402"/>
    </location>
</feature>
<dbReference type="PROSITE" id="PS00154">
    <property type="entry name" value="ATPASE_E1_E2"/>
    <property type="match status" value="1"/>
</dbReference>
<proteinExistence type="predicted"/>
<feature type="transmembrane region" description="Helical" evidence="10">
    <location>
        <begin position="549"/>
        <end position="572"/>
    </location>
</feature>
<dbReference type="GO" id="GO:0019829">
    <property type="term" value="F:ATPase-coupled monoatomic cation transmembrane transporter activity"/>
    <property type="evidence" value="ECO:0007669"/>
    <property type="project" value="TreeGrafter"/>
</dbReference>
<dbReference type="PRINTS" id="PR00119">
    <property type="entry name" value="CATATPASE"/>
</dbReference>
<evidence type="ECO:0000256" key="1">
    <source>
        <dbReference type="ARBA" id="ARBA00004141"/>
    </source>
</evidence>
<dbReference type="InterPro" id="IPR036412">
    <property type="entry name" value="HAD-like_sf"/>
</dbReference>
<dbReference type="VEuPathDB" id="CryptoDB:CHUDEA2_2680"/>
<dbReference type="VEuPathDB" id="CryptoDB:Chro.30465"/>
<accession>A0A0S4TDP8</accession>
<keyword evidence="9 10" id="KW-0472">Membrane</keyword>
<feature type="transmembrane region" description="Helical" evidence="10">
    <location>
        <begin position="275"/>
        <end position="293"/>
    </location>
</feature>
<evidence type="ECO:0000256" key="7">
    <source>
        <dbReference type="ARBA" id="ARBA00022967"/>
    </source>
</evidence>
<dbReference type="InterPro" id="IPR023214">
    <property type="entry name" value="HAD_sf"/>
</dbReference>
<keyword evidence="7" id="KW-1278">Translocase</keyword>
<feature type="transmembrane region" description="Helical" evidence="10">
    <location>
        <begin position="1084"/>
        <end position="1104"/>
    </location>
</feature>
<dbReference type="SUPFAM" id="SSF56784">
    <property type="entry name" value="HAD-like"/>
    <property type="match status" value="1"/>
</dbReference>
<dbReference type="Gene3D" id="2.70.150.10">
    <property type="entry name" value="Calcium-transporting ATPase, cytoplasmic transduction domain A"/>
    <property type="match status" value="1"/>
</dbReference>
<feature type="transmembrane region" description="Helical" evidence="10">
    <location>
        <begin position="67"/>
        <end position="86"/>
    </location>
</feature>
<evidence type="ECO:0000256" key="2">
    <source>
        <dbReference type="ARBA" id="ARBA00022692"/>
    </source>
</evidence>
<evidence type="ECO:0000259" key="11">
    <source>
        <dbReference type="Pfam" id="PF00122"/>
    </source>
</evidence>
<dbReference type="InterPro" id="IPR008250">
    <property type="entry name" value="ATPase_P-typ_transduc_dom_A_sf"/>
</dbReference>
<dbReference type="SFLD" id="SFLDS00003">
    <property type="entry name" value="Haloacid_Dehalogenase"/>
    <property type="match status" value="1"/>
</dbReference>
<sequence>MDNIFEWLLYLQKCGFFIISTVLLFHLMLAIFYQIRTKHVNKGKTGLFQIVGLKKSFFGEFLRQIEIFFLIFYPFAFHVSVVAVMFYKSYTQTFESSFNWHEAVKIYARSLLTVIFCIVFLKLLKAKYGSFEQIFLVPADLSDCKFISISFPGSCRFSKNNIWCKLFGNYYIHILEKFPVTKLCRIIKRSEPINFFGTETDRYFEYRREKYWWYENEFTWSREILSRKAAESFPVENTNFLKERDQVIESFGNHDKDKILEFVGTNSLGSYPLSLWKLIFSEFTSVLNIIRIMTLLDALFYSFIVWPLCWSIITFYTISWSIIKSRRNYIETEKVLTQHDWDIYRYLTGPYKPHSYSNAGSSFVFSKELFPGTVIFIDKAMRIPADLLLLNGNVVVDESCLTGEATPQCKTGGIQIVPSEFSLDCDVLSNSRHLYAGSQVLEVSSTGITLAMVTRTGSATLHGTFTSGHSNGNDEHGFTEGLPPLLTSNSRRDFTSESISSLGRHCDLYKSIKRNWNFTPEPLWILCFMYGTFIALTDSYTLSFEIGSIFFIVSTIIYIIPFWSTSSMSLYFNNAIKYLNSEHILTTNPKKLNQLLLVDTICFDKTGTLTVPTFSINNVHIYPIRNNTRDHLMQLAMASCNNLIFEKAGPLQLTRKNSFSCPSGSKLEQCLYNYSGFCGYKVFTFSSERLFIIPLCNRKTFLERVIELESHLILDYGASFDIQQLDNVYPKNSLEYISAVCDAVEITKRYPFDETLRSQSVAIKKYSIESELSSNLYCIHSISMLFMKGAAEKIVELTTNYDDCNDGTSFRDWSNDILENQVAGSYILGYCYKVVNDQANSSNNTPSFKHLSSSFIPLGLAQLHSPIRPEAKLVLKLLKNGNFRCPIITGDNINSAIVVAQELGMIFNSFASCYIDLENNLVWEIENSKKKVKFSLKNKNKIRTLSGIIPQQIIQDKFQIALSSDAFKLFIKILNLETYAGYKRKAPDELNELTIFSKIIYNTAIFARFTPELKSMAVELLERLGMTVLMVGDGPNDIIALQKANSGLLLTETIKCNGLVAPFISEIFPYGLHSVCRLVIESRGVVFAFVSMYQHIVLLGIFFVTCKTFLLWQSQAMIPAMAWLFIDIFCTLLPLLLFSFSRPKEYKIENLNTIINYPSHDITSSHYPETCNSDCVNTRIKNLNTYAIDVNSDKYMLLVDNESPSALINKQIYNIKSHIGFHTFYTASFLSLLISLLGFFVISYRLVHFVLPKHGIERCFKYNLTIPVYLWHIRQDNIEAASSWCYISFQLVNQVWPIWLRSSSLIPMKTNILLIIWNIIINFFILFCIWMEPSRLGCILRINCDDQTSRSLPDNWIKLSSPFYGQYNNNIFPKYWKIELTFWCFFFLMLNIIISIALRTLIFKFRDFEQIRAPNPSKTTSNRTESSLNENVGT</sequence>
<dbReference type="GO" id="GO:0016020">
    <property type="term" value="C:membrane"/>
    <property type="evidence" value="ECO:0007669"/>
    <property type="project" value="UniProtKB-SubCell"/>
</dbReference>
<dbReference type="GO" id="GO:0140358">
    <property type="term" value="F:P-type transmembrane transporter activity"/>
    <property type="evidence" value="ECO:0007669"/>
    <property type="project" value="InterPro"/>
</dbReference>
<feature type="transmembrane region" description="Helical" evidence="10">
    <location>
        <begin position="1312"/>
        <end position="1332"/>
    </location>
</feature>
<dbReference type="GO" id="GO:0046872">
    <property type="term" value="F:metal ion binding"/>
    <property type="evidence" value="ECO:0007669"/>
    <property type="project" value="UniProtKB-KW"/>
</dbReference>
<keyword evidence="8 10" id="KW-1133">Transmembrane helix</keyword>
<dbReference type="SFLD" id="SFLDF00027">
    <property type="entry name" value="p-type_atpase"/>
    <property type="match status" value="1"/>
</dbReference>
<dbReference type="VEuPathDB" id="CryptoDB:ChTU502y2012_373g0230"/>
<feature type="transmembrane region" description="Helical" evidence="10">
    <location>
        <begin position="106"/>
        <end position="124"/>
    </location>
</feature>
<comment type="subcellular location">
    <subcellularLocation>
        <location evidence="1">Membrane</location>
        <topology evidence="1">Multi-pass membrane protein</topology>
    </subcellularLocation>
</comment>
<dbReference type="InterPro" id="IPR023298">
    <property type="entry name" value="ATPase_P-typ_TM_dom_sf"/>
</dbReference>
<keyword evidence="4" id="KW-0547">Nucleotide-binding</keyword>
<feature type="transmembrane region" description="Helical" evidence="10">
    <location>
        <begin position="523"/>
        <end position="543"/>
    </location>
</feature>
<evidence type="ECO:0000256" key="5">
    <source>
        <dbReference type="ARBA" id="ARBA00022840"/>
    </source>
</evidence>
<feature type="transmembrane region" description="Helical" evidence="10">
    <location>
        <begin position="299"/>
        <end position="318"/>
    </location>
</feature>
<dbReference type="Proteomes" id="UP000199752">
    <property type="component" value="Chromosome 2"/>
</dbReference>
<dbReference type="Gene3D" id="3.40.1110.10">
    <property type="entry name" value="Calcium-transporting ATPase, cytoplasmic domain N"/>
    <property type="match status" value="1"/>
</dbReference>
<dbReference type="InterPro" id="IPR059000">
    <property type="entry name" value="ATPase_P-type_domA"/>
</dbReference>
<dbReference type="InterPro" id="IPR023299">
    <property type="entry name" value="ATPase_P-typ_cyto_dom_N"/>
</dbReference>
<evidence type="ECO:0000313" key="12">
    <source>
        <dbReference type="EMBL" id="CUV04626.1"/>
    </source>
</evidence>
<evidence type="ECO:0000256" key="8">
    <source>
        <dbReference type="ARBA" id="ARBA00022989"/>
    </source>
</evidence>
<dbReference type="VEuPathDB" id="CryptoDB:GY17_00002223"/>
<dbReference type="SUPFAM" id="SSF81665">
    <property type="entry name" value="Calcium ATPase, transmembrane domain M"/>
    <property type="match status" value="1"/>
</dbReference>
<feature type="transmembrane region" description="Helical" evidence="10">
    <location>
        <begin position="1224"/>
        <end position="1244"/>
    </location>
</feature>
<gene>
    <name evidence="12" type="ORF">CHUDEA2_2680</name>
</gene>
<evidence type="ECO:0000256" key="9">
    <source>
        <dbReference type="ARBA" id="ARBA00023136"/>
    </source>
</evidence>
<dbReference type="GO" id="GO:0005524">
    <property type="term" value="F:ATP binding"/>
    <property type="evidence" value="ECO:0007669"/>
    <property type="project" value="UniProtKB-KW"/>
</dbReference>
<keyword evidence="2 10" id="KW-0812">Transmembrane</keyword>
<dbReference type="SUPFAM" id="SSF81653">
    <property type="entry name" value="Calcium ATPase, transduction domain A"/>
    <property type="match status" value="1"/>
</dbReference>
<feature type="transmembrane region" description="Helical" evidence="10">
    <location>
        <begin position="15"/>
        <end position="35"/>
    </location>
</feature>
<reference evidence="12" key="1">
    <citation type="submission" date="2015-08" db="EMBL/GenBank/DDBJ databases">
        <authorList>
            <person name="Babu N.S."/>
            <person name="Beckwith C.J."/>
            <person name="Beseler K.G."/>
            <person name="Brison A."/>
            <person name="Carone J.V."/>
            <person name="Caskin T.P."/>
            <person name="Diamond M."/>
            <person name="Durham M.E."/>
            <person name="Foxe J.M."/>
            <person name="Go M."/>
            <person name="Henderson B.A."/>
            <person name="Jones I.B."/>
            <person name="McGettigan J.A."/>
            <person name="Micheletti S.J."/>
            <person name="Nasrallah M.E."/>
            <person name="Ortiz D."/>
            <person name="Piller C.R."/>
            <person name="Privatt S.R."/>
            <person name="Schneider S.L."/>
            <person name="Sharp S."/>
            <person name="Smith T.C."/>
            <person name="Stanton J.D."/>
            <person name="Ullery H.E."/>
            <person name="Wilson R.J."/>
            <person name="Serrano M.G."/>
            <person name="Buck G."/>
            <person name="Lee V."/>
            <person name="Wang Y."/>
            <person name="Carvalho R."/>
            <person name="Voegtly L."/>
            <person name="Shi R."/>
            <person name="Duckworth R."/>
            <person name="Johnson A."/>
            <person name="Loviza R."/>
            <person name="Walstead R."/>
            <person name="Shah Z."/>
            <person name="Kiflezghi M."/>
            <person name="Wade K."/>
            <person name="Ball S.L."/>
            <person name="Bradley K.W."/>
            <person name="Asai D.J."/>
            <person name="Bowman C.A."/>
            <person name="Russell D.A."/>
            <person name="Pope W.H."/>
            <person name="Jacobs-Sera D."/>
            <person name="Hendrix R.W."/>
            <person name="Hatfull G.F."/>
        </authorList>
    </citation>
    <scope>NUCLEOTIDE SEQUENCE [LARGE SCALE GENOMIC DNA]</scope>
</reference>
<keyword evidence="6" id="KW-0460">Magnesium</keyword>
<organism evidence="12">
    <name type="scientific">Cryptosporidium hominis</name>
    <dbReference type="NCBI Taxonomy" id="237895"/>
    <lineage>
        <taxon>Eukaryota</taxon>
        <taxon>Sar</taxon>
        <taxon>Alveolata</taxon>
        <taxon>Apicomplexa</taxon>
        <taxon>Conoidasida</taxon>
        <taxon>Coccidia</taxon>
        <taxon>Eucoccidiorida</taxon>
        <taxon>Eimeriorina</taxon>
        <taxon>Cryptosporidiidae</taxon>
        <taxon>Cryptosporidium</taxon>
    </lineage>
</organism>
<protein>
    <recommendedName>
        <fullName evidence="11">P-type ATPase A domain-containing protein</fullName>
    </recommendedName>
</protein>
<dbReference type="SFLD" id="SFLDG00002">
    <property type="entry name" value="C1.7:_P-type_atpase_like"/>
    <property type="match status" value="1"/>
</dbReference>